<evidence type="ECO:0000313" key="2">
    <source>
        <dbReference type="EMBL" id="MFH8252747.1"/>
    </source>
</evidence>
<protein>
    <recommendedName>
        <fullName evidence="4">EF-hand domain-containing protein</fullName>
    </recommendedName>
</protein>
<accession>A0ABW7QCZ0</accession>
<evidence type="ECO:0000256" key="1">
    <source>
        <dbReference type="SAM" id="SignalP"/>
    </source>
</evidence>
<comment type="caution">
    <text evidence="2">The sequence shown here is derived from an EMBL/GenBank/DDBJ whole genome shotgun (WGS) entry which is preliminary data.</text>
</comment>
<dbReference type="Proteomes" id="UP001610861">
    <property type="component" value="Unassembled WGS sequence"/>
</dbReference>
<feature type="signal peptide" evidence="1">
    <location>
        <begin position="1"/>
        <end position="35"/>
    </location>
</feature>
<evidence type="ECO:0008006" key="4">
    <source>
        <dbReference type="Google" id="ProtNLM"/>
    </source>
</evidence>
<reference evidence="2 3" key="1">
    <citation type="submission" date="2024-09" db="EMBL/GenBank/DDBJ databases">
        <authorList>
            <person name="Pan X."/>
        </authorList>
    </citation>
    <scope>NUCLEOTIDE SEQUENCE [LARGE SCALE GENOMIC DNA]</scope>
    <source>
        <strain evidence="2 3">B2969</strain>
    </source>
</reference>
<proteinExistence type="predicted"/>
<dbReference type="RefSeq" id="WP_397558178.1">
    <property type="nucleotide sequence ID" value="NZ_JBIQWL010000012.1"/>
</dbReference>
<gene>
    <name evidence="2" type="ORF">ACH3VR_20440</name>
</gene>
<keyword evidence="1" id="KW-0732">Signal</keyword>
<feature type="chain" id="PRO_5046127389" description="EF-hand domain-containing protein" evidence="1">
    <location>
        <begin position="36"/>
        <end position="166"/>
    </location>
</feature>
<sequence length="166" mass="16403">MSRLEFLRSRGRLAAVLVGVAVGALSLSATGSAFAAGSGGVTAEGVIYVDHVLYRTVATPTDLSGTGAPAHAWDVIYNFGGAQRSVAEVAPGDPGFNGGRWQVHAVSAPGGYAAALAAGDADGNGVLDSASEVQAALSVGALHDNGVVRQFVCTLNRVPGGQAGGA</sequence>
<dbReference type="EMBL" id="JBIQWL010000012">
    <property type="protein sequence ID" value="MFH8252747.1"/>
    <property type="molecule type" value="Genomic_DNA"/>
</dbReference>
<name>A0ABW7QCZ0_9MICO</name>
<keyword evidence="3" id="KW-1185">Reference proteome</keyword>
<organism evidence="2 3">
    <name type="scientific">Microbacterium alkaliflavum</name>
    <dbReference type="NCBI Taxonomy" id="3248839"/>
    <lineage>
        <taxon>Bacteria</taxon>
        <taxon>Bacillati</taxon>
        <taxon>Actinomycetota</taxon>
        <taxon>Actinomycetes</taxon>
        <taxon>Micrococcales</taxon>
        <taxon>Microbacteriaceae</taxon>
        <taxon>Microbacterium</taxon>
    </lineage>
</organism>
<evidence type="ECO:0000313" key="3">
    <source>
        <dbReference type="Proteomes" id="UP001610861"/>
    </source>
</evidence>